<sequence length="279" mass="30473">MGLDRATLAVTPAAMAPAGMTSNLINPVSRSWHVELTIGITLAPAIFLVALRIYARLGLARNLGIDDYVCIVAAGFTIAFNGIVLSLLDEPGGGALGRHIWDVPALRALEYQPTAIVESALLRISNTLIKVSILAFYLRIFNPVPRLKIMIWAGLVAVIAFLLAVLIGTIILCRPQSGGNDNYPWLSIPHRCFAIVPNFTTAGTIFSVISDFYILFIPLHLLPSMKLSRKRKAAVGSVFLIGFFACLAGITNLVIRFVNYLPTELEDFTWNTIDTYISK</sequence>
<keyword evidence="2 6" id="KW-0812">Transmembrane</keyword>
<evidence type="ECO:0000256" key="2">
    <source>
        <dbReference type="ARBA" id="ARBA00022692"/>
    </source>
</evidence>
<gene>
    <name evidence="8" type="ORF">EKO27_g3567</name>
</gene>
<keyword evidence="4 6" id="KW-0472">Membrane</keyword>
<feature type="domain" description="Rhodopsin" evidence="7">
    <location>
        <begin position="51"/>
        <end position="275"/>
    </location>
</feature>
<feature type="transmembrane region" description="Helical" evidence="6">
    <location>
        <begin position="193"/>
        <end position="221"/>
    </location>
</feature>
<dbReference type="EMBL" id="RYZI01000077">
    <property type="protein sequence ID" value="RWA11532.1"/>
    <property type="molecule type" value="Genomic_DNA"/>
</dbReference>
<evidence type="ECO:0000256" key="5">
    <source>
        <dbReference type="ARBA" id="ARBA00038359"/>
    </source>
</evidence>
<feature type="transmembrane region" description="Helical" evidence="6">
    <location>
        <begin position="67"/>
        <end position="88"/>
    </location>
</feature>
<organism evidence="8 9">
    <name type="scientific">Xylaria grammica</name>
    <dbReference type="NCBI Taxonomy" id="363999"/>
    <lineage>
        <taxon>Eukaryota</taxon>
        <taxon>Fungi</taxon>
        <taxon>Dikarya</taxon>
        <taxon>Ascomycota</taxon>
        <taxon>Pezizomycotina</taxon>
        <taxon>Sordariomycetes</taxon>
        <taxon>Xylariomycetidae</taxon>
        <taxon>Xylariales</taxon>
        <taxon>Xylariaceae</taxon>
        <taxon>Xylaria</taxon>
    </lineage>
</organism>
<dbReference type="GO" id="GO:0016020">
    <property type="term" value="C:membrane"/>
    <property type="evidence" value="ECO:0007669"/>
    <property type="project" value="UniProtKB-SubCell"/>
</dbReference>
<name>A0A439DAW1_9PEZI</name>
<dbReference type="Proteomes" id="UP000286045">
    <property type="component" value="Unassembled WGS sequence"/>
</dbReference>
<feature type="transmembrane region" description="Helical" evidence="6">
    <location>
        <begin position="36"/>
        <end position="55"/>
    </location>
</feature>
<feature type="transmembrane region" description="Helical" evidence="6">
    <location>
        <begin position="233"/>
        <end position="255"/>
    </location>
</feature>
<comment type="caution">
    <text evidence="8">The sequence shown here is derived from an EMBL/GenBank/DDBJ whole genome shotgun (WGS) entry which is preliminary data.</text>
</comment>
<dbReference type="PANTHER" id="PTHR33048">
    <property type="entry name" value="PTH11-LIKE INTEGRAL MEMBRANE PROTEIN (AFU_ORTHOLOGUE AFUA_5G11245)"/>
    <property type="match status" value="1"/>
</dbReference>
<evidence type="ECO:0000313" key="9">
    <source>
        <dbReference type="Proteomes" id="UP000286045"/>
    </source>
</evidence>
<dbReference type="PANTHER" id="PTHR33048:SF158">
    <property type="entry name" value="MEMBRANE PROTEIN PTH11-LIKE, PUTATIVE-RELATED"/>
    <property type="match status" value="1"/>
</dbReference>
<feature type="transmembrane region" description="Helical" evidence="6">
    <location>
        <begin position="150"/>
        <end position="173"/>
    </location>
</feature>
<evidence type="ECO:0000256" key="6">
    <source>
        <dbReference type="SAM" id="Phobius"/>
    </source>
</evidence>
<evidence type="ECO:0000259" key="7">
    <source>
        <dbReference type="Pfam" id="PF20684"/>
    </source>
</evidence>
<proteinExistence type="inferred from homology"/>
<accession>A0A439DAW1</accession>
<keyword evidence="3 6" id="KW-1133">Transmembrane helix</keyword>
<reference evidence="8 9" key="1">
    <citation type="submission" date="2018-12" db="EMBL/GenBank/DDBJ databases">
        <title>Draft genome sequence of Xylaria grammica IHI A82.</title>
        <authorList>
            <person name="Buettner E."/>
            <person name="Kellner H."/>
        </authorList>
    </citation>
    <scope>NUCLEOTIDE SEQUENCE [LARGE SCALE GENOMIC DNA]</scope>
    <source>
        <strain evidence="8 9">IHI A82</strain>
    </source>
</reference>
<dbReference type="Pfam" id="PF20684">
    <property type="entry name" value="Fung_rhodopsin"/>
    <property type="match status" value="1"/>
</dbReference>
<comment type="subcellular location">
    <subcellularLocation>
        <location evidence="1">Membrane</location>
        <topology evidence="1">Multi-pass membrane protein</topology>
    </subcellularLocation>
</comment>
<evidence type="ECO:0000256" key="1">
    <source>
        <dbReference type="ARBA" id="ARBA00004141"/>
    </source>
</evidence>
<keyword evidence="9" id="KW-1185">Reference proteome</keyword>
<dbReference type="InterPro" id="IPR049326">
    <property type="entry name" value="Rhodopsin_dom_fungi"/>
</dbReference>
<dbReference type="AlphaFoldDB" id="A0A439DAW1"/>
<protein>
    <recommendedName>
        <fullName evidence="7">Rhodopsin domain-containing protein</fullName>
    </recommendedName>
</protein>
<dbReference type="InterPro" id="IPR052337">
    <property type="entry name" value="SAT4-like"/>
</dbReference>
<comment type="similarity">
    <text evidence="5">Belongs to the SAT4 family.</text>
</comment>
<evidence type="ECO:0000256" key="3">
    <source>
        <dbReference type="ARBA" id="ARBA00022989"/>
    </source>
</evidence>
<evidence type="ECO:0000313" key="8">
    <source>
        <dbReference type="EMBL" id="RWA11532.1"/>
    </source>
</evidence>
<evidence type="ECO:0000256" key="4">
    <source>
        <dbReference type="ARBA" id="ARBA00023136"/>
    </source>
</evidence>
<feature type="transmembrane region" description="Helical" evidence="6">
    <location>
        <begin position="120"/>
        <end position="138"/>
    </location>
</feature>